<evidence type="ECO:0000256" key="3">
    <source>
        <dbReference type="ARBA" id="ARBA00022630"/>
    </source>
</evidence>
<organism evidence="12 13">
    <name type="scientific">Stieleria bergensis</name>
    <dbReference type="NCBI Taxonomy" id="2528025"/>
    <lineage>
        <taxon>Bacteria</taxon>
        <taxon>Pseudomonadati</taxon>
        <taxon>Planctomycetota</taxon>
        <taxon>Planctomycetia</taxon>
        <taxon>Pirellulales</taxon>
        <taxon>Pirellulaceae</taxon>
        <taxon>Stieleria</taxon>
    </lineage>
</organism>
<keyword evidence="3 10" id="KW-0285">Flavoprotein</keyword>
<dbReference type="RefSeq" id="WP_145272572.1">
    <property type="nucleotide sequence ID" value="NZ_CP036272.1"/>
</dbReference>
<evidence type="ECO:0000256" key="5">
    <source>
        <dbReference type="ARBA" id="ARBA00022723"/>
    </source>
</evidence>
<protein>
    <recommendedName>
        <fullName evidence="2 10">FAD:protein FMN transferase</fullName>
        <ecNumber evidence="1 10">2.7.1.180</ecNumber>
    </recommendedName>
    <alternativeName>
        <fullName evidence="8 10">Flavin transferase</fullName>
    </alternativeName>
</protein>
<evidence type="ECO:0000256" key="1">
    <source>
        <dbReference type="ARBA" id="ARBA00011955"/>
    </source>
</evidence>
<dbReference type="InterPro" id="IPR024932">
    <property type="entry name" value="ApbE"/>
</dbReference>
<dbReference type="SUPFAM" id="SSF143631">
    <property type="entry name" value="ApbE-like"/>
    <property type="match status" value="1"/>
</dbReference>
<accession>A0A517SVS6</accession>
<comment type="similarity">
    <text evidence="10">Belongs to the ApbE family.</text>
</comment>
<proteinExistence type="inferred from homology"/>
<comment type="cofactor">
    <cofactor evidence="11">
        <name>Mg(2+)</name>
        <dbReference type="ChEBI" id="CHEBI:18420"/>
    </cofactor>
    <cofactor evidence="11">
        <name>Mn(2+)</name>
        <dbReference type="ChEBI" id="CHEBI:29035"/>
    </cofactor>
    <text evidence="11">Magnesium. Can also use manganese.</text>
</comment>
<keyword evidence="5 10" id="KW-0479">Metal-binding</keyword>
<dbReference type="Pfam" id="PF02424">
    <property type="entry name" value="ApbE"/>
    <property type="match status" value="1"/>
</dbReference>
<evidence type="ECO:0000256" key="8">
    <source>
        <dbReference type="ARBA" id="ARBA00031306"/>
    </source>
</evidence>
<dbReference type="PANTHER" id="PTHR30040">
    <property type="entry name" value="THIAMINE BIOSYNTHESIS LIPOPROTEIN APBE"/>
    <property type="match status" value="1"/>
</dbReference>
<keyword evidence="4 10" id="KW-0808">Transferase</keyword>
<dbReference type="PIRSF" id="PIRSF006268">
    <property type="entry name" value="ApbE"/>
    <property type="match status" value="1"/>
</dbReference>
<feature type="binding site" evidence="11">
    <location>
        <position position="267"/>
    </location>
    <ligand>
        <name>Mg(2+)</name>
        <dbReference type="ChEBI" id="CHEBI:18420"/>
    </ligand>
</feature>
<dbReference type="AlphaFoldDB" id="A0A517SVS6"/>
<dbReference type="InterPro" id="IPR003374">
    <property type="entry name" value="ApbE-like_sf"/>
</dbReference>
<comment type="catalytic activity">
    <reaction evidence="9 10">
        <text>L-threonyl-[protein] + FAD = FMN-L-threonyl-[protein] + AMP + H(+)</text>
        <dbReference type="Rhea" id="RHEA:36847"/>
        <dbReference type="Rhea" id="RHEA-COMP:11060"/>
        <dbReference type="Rhea" id="RHEA-COMP:11061"/>
        <dbReference type="ChEBI" id="CHEBI:15378"/>
        <dbReference type="ChEBI" id="CHEBI:30013"/>
        <dbReference type="ChEBI" id="CHEBI:57692"/>
        <dbReference type="ChEBI" id="CHEBI:74257"/>
        <dbReference type="ChEBI" id="CHEBI:456215"/>
        <dbReference type="EC" id="2.7.1.180"/>
    </reaction>
</comment>
<keyword evidence="13" id="KW-1185">Reference proteome</keyword>
<dbReference type="EC" id="2.7.1.180" evidence="1 10"/>
<evidence type="ECO:0000256" key="11">
    <source>
        <dbReference type="PIRSR" id="PIRSR006268-2"/>
    </source>
</evidence>
<dbReference type="PANTHER" id="PTHR30040:SF2">
    <property type="entry name" value="FAD:PROTEIN FMN TRANSFERASE"/>
    <property type="match status" value="1"/>
</dbReference>
<dbReference type="EMBL" id="CP036272">
    <property type="protein sequence ID" value="QDT60218.1"/>
    <property type="molecule type" value="Genomic_DNA"/>
</dbReference>
<dbReference type="GO" id="GO:0046872">
    <property type="term" value="F:metal ion binding"/>
    <property type="evidence" value="ECO:0007669"/>
    <property type="project" value="UniProtKB-UniRule"/>
</dbReference>
<sequence length="326" mass="35420">MLSTITHRSMATEFVVMLAAEDQHQMDAAFQALEQLDAIEAALSTYRPESEISLVNRSAYDAPVKLSSPIYALLERSLQWSQLTDGAFDITAGPLIRAWGFMERRGRVPSRQELEQTLKSCGHQKVLLNPSDQSIQFQAAGMELNLGAIGKGYALDVLSKQLLAQGVNNFLIHGGNSSVIAQGNQSSDSDPGWAVGVAHPTKPNVRLAGFRLHNQALSTSGTGKQFFHHRGKRYGHVIDPRTGQPGGELLSLTAVMDNATDAEAASTAYFLSSLQSLSARYEDQGEIASFPHQTPSLLAVRKSDRQDQVITQSLGTFNWVDPPATT</sequence>
<keyword evidence="12" id="KW-0449">Lipoprotein</keyword>
<reference evidence="12 13" key="1">
    <citation type="submission" date="2019-02" db="EMBL/GenBank/DDBJ databases">
        <title>Deep-cultivation of Planctomycetes and their phenomic and genomic characterization uncovers novel biology.</title>
        <authorList>
            <person name="Wiegand S."/>
            <person name="Jogler M."/>
            <person name="Boedeker C."/>
            <person name="Pinto D."/>
            <person name="Vollmers J."/>
            <person name="Rivas-Marin E."/>
            <person name="Kohn T."/>
            <person name="Peeters S.H."/>
            <person name="Heuer A."/>
            <person name="Rast P."/>
            <person name="Oberbeckmann S."/>
            <person name="Bunk B."/>
            <person name="Jeske O."/>
            <person name="Meyerdierks A."/>
            <person name="Storesund J.E."/>
            <person name="Kallscheuer N."/>
            <person name="Luecker S."/>
            <person name="Lage O.M."/>
            <person name="Pohl T."/>
            <person name="Merkel B.J."/>
            <person name="Hornburger P."/>
            <person name="Mueller R.-W."/>
            <person name="Bruemmer F."/>
            <person name="Labrenz M."/>
            <person name="Spormann A.M."/>
            <person name="Op den Camp H."/>
            <person name="Overmann J."/>
            <person name="Amann R."/>
            <person name="Jetten M.S.M."/>
            <person name="Mascher T."/>
            <person name="Medema M.H."/>
            <person name="Devos D.P."/>
            <person name="Kaster A.-K."/>
            <person name="Ovreas L."/>
            <person name="Rohde M."/>
            <person name="Galperin M.Y."/>
            <person name="Jogler C."/>
        </authorList>
    </citation>
    <scope>NUCLEOTIDE SEQUENCE [LARGE SCALE GENOMIC DNA]</scope>
    <source>
        <strain evidence="12 13">SV_7m_r</strain>
    </source>
</reference>
<evidence type="ECO:0000256" key="9">
    <source>
        <dbReference type="ARBA" id="ARBA00048540"/>
    </source>
</evidence>
<name>A0A517SVS6_9BACT</name>
<evidence type="ECO:0000256" key="10">
    <source>
        <dbReference type="PIRNR" id="PIRNR006268"/>
    </source>
</evidence>
<evidence type="ECO:0000256" key="4">
    <source>
        <dbReference type="ARBA" id="ARBA00022679"/>
    </source>
</evidence>
<evidence type="ECO:0000256" key="6">
    <source>
        <dbReference type="ARBA" id="ARBA00022827"/>
    </source>
</evidence>
<evidence type="ECO:0000313" key="12">
    <source>
        <dbReference type="EMBL" id="QDT60218.1"/>
    </source>
</evidence>
<keyword evidence="6 10" id="KW-0274">FAD</keyword>
<evidence type="ECO:0000313" key="13">
    <source>
        <dbReference type="Proteomes" id="UP000315003"/>
    </source>
</evidence>
<gene>
    <name evidence="12" type="primary">apbE_1</name>
    <name evidence="12" type="ORF">SV7mr_27380</name>
</gene>
<keyword evidence="7 10" id="KW-0460">Magnesium</keyword>
<dbReference type="Gene3D" id="3.10.520.10">
    <property type="entry name" value="ApbE-like domains"/>
    <property type="match status" value="1"/>
</dbReference>
<dbReference type="GO" id="GO:0016740">
    <property type="term" value="F:transferase activity"/>
    <property type="evidence" value="ECO:0007669"/>
    <property type="project" value="UniProtKB-UniRule"/>
</dbReference>
<evidence type="ECO:0000256" key="7">
    <source>
        <dbReference type="ARBA" id="ARBA00022842"/>
    </source>
</evidence>
<feature type="binding site" evidence="11">
    <location>
        <position position="148"/>
    </location>
    <ligand>
        <name>Mg(2+)</name>
        <dbReference type="ChEBI" id="CHEBI:18420"/>
    </ligand>
</feature>
<evidence type="ECO:0000256" key="2">
    <source>
        <dbReference type="ARBA" id="ARBA00016337"/>
    </source>
</evidence>
<dbReference type="OrthoDB" id="9778595at2"/>
<dbReference type="Proteomes" id="UP000315003">
    <property type="component" value="Chromosome"/>
</dbReference>